<proteinExistence type="predicted"/>
<organism evidence="2 3">
    <name type="scientific">Cyclotella cryptica</name>
    <dbReference type="NCBI Taxonomy" id="29204"/>
    <lineage>
        <taxon>Eukaryota</taxon>
        <taxon>Sar</taxon>
        <taxon>Stramenopiles</taxon>
        <taxon>Ochrophyta</taxon>
        <taxon>Bacillariophyta</taxon>
        <taxon>Coscinodiscophyceae</taxon>
        <taxon>Thalassiosirophycidae</taxon>
        <taxon>Stephanodiscales</taxon>
        <taxon>Stephanodiscaceae</taxon>
        <taxon>Cyclotella</taxon>
    </lineage>
</organism>
<gene>
    <name evidence="2" type="ORF">HJC23_007890</name>
</gene>
<feature type="domain" description="NB-ARC" evidence="1">
    <location>
        <begin position="275"/>
        <end position="426"/>
    </location>
</feature>
<reference evidence="2 3" key="1">
    <citation type="journal article" date="2020" name="G3 (Bethesda)">
        <title>Improved Reference Genome for Cyclotella cryptica CCMP332, a Model for Cell Wall Morphogenesis, Salinity Adaptation, and Lipid Production in Diatoms (Bacillariophyta).</title>
        <authorList>
            <person name="Roberts W.R."/>
            <person name="Downey K.M."/>
            <person name="Ruck E.C."/>
            <person name="Traller J.C."/>
            <person name="Alverson A.J."/>
        </authorList>
    </citation>
    <scope>NUCLEOTIDE SEQUENCE [LARGE SCALE GENOMIC DNA]</scope>
    <source>
        <strain evidence="2 3">CCMP332</strain>
    </source>
</reference>
<dbReference type="PANTHER" id="PTHR46082:SF6">
    <property type="entry name" value="AAA+ ATPASE DOMAIN-CONTAINING PROTEIN-RELATED"/>
    <property type="match status" value="1"/>
</dbReference>
<evidence type="ECO:0000313" key="3">
    <source>
        <dbReference type="Proteomes" id="UP001516023"/>
    </source>
</evidence>
<dbReference type="SMART" id="SM00028">
    <property type="entry name" value="TPR"/>
    <property type="match status" value="4"/>
</dbReference>
<accession>A0ABD3R014</accession>
<dbReference type="EMBL" id="JABMIG020000001">
    <property type="protein sequence ID" value="KAL3805929.1"/>
    <property type="molecule type" value="Genomic_DNA"/>
</dbReference>
<evidence type="ECO:0000313" key="2">
    <source>
        <dbReference type="EMBL" id="KAL3805929.1"/>
    </source>
</evidence>
<dbReference type="Proteomes" id="UP001516023">
    <property type="component" value="Unassembled WGS sequence"/>
</dbReference>
<dbReference type="AlphaFoldDB" id="A0ABD3R014"/>
<dbReference type="InterPro" id="IPR011990">
    <property type="entry name" value="TPR-like_helical_dom_sf"/>
</dbReference>
<dbReference type="InterPro" id="IPR019734">
    <property type="entry name" value="TPR_rpt"/>
</dbReference>
<dbReference type="Gene3D" id="3.40.50.300">
    <property type="entry name" value="P-loop containing nucleotide triphosphate hydrolases"/>
    <property type="match status" value="1"/>
</dbReference>
<name>A0ABD3R014_9STRA</name>
<dbReference type="InterPro" id="IPR053137">
    <property type="entry name" value="NLR-like"/>
</dbReference>
<comment type="caution">
    <text evidence="2">The sequence shown here is derived from an EMBL/GenBank/DDBJ whole genome shotgun (WGS) entry which is preliminary data.</text>
</comment>
<keyword evidence="3" id="KW-1185">Reference proteome</keyword>
<dbReference type="Pfam" id="PF00931">
    <property type="entry name" value="NB-ARC"/>
    <property type="match status" value="1"/>
</dbReference>
<dbReference type="CDD" id="cd06661">
    <property type="entry name" value="GGCT_like"/>
    <property type="match status" value="1"/>
</dbReference>
<dbReference type="PANTHER" id="PTHR46082">
    <property type="entry name" value="ATP/GTP-BINDING PROTEIN-RELATED"/>
    <property type="match status" value="1"/>
</dbReference>
<sequence>MSDASRAYDYVFGFGSIMDTSTHATWQTSSAPMRGAVATISKRFGYQREWNFRSNTGFTALGVSKADSSQDRESCDINGVLFQVPLGEMGNFDKREVGYERVAIPLDMIALHPEISGFHQQTQFSLTKSDRIWIYVPLSSHAMYADENHPLLQSYVDTVLRGCLEWGGEAMAETFILTTGGWGTYFLNDTPSSRRPWLYRKEYRTIDELLKKYSEKTHYGDRRHPEEFAANFNQRMKGTWSIPPRNPNFTGRDTELTRLHSRFLAQDLGRKAVIKVEVTGMGGVGKSQLVTEFVYRHFPVEYGFVVWVNAETSDTLVADYRQLLADLASDNTDAKMQVVDINKSSEDVVSEVKSRLFRCSLPWLLVMDNLEDHGLLDTFVPHGAVTRGHILITTRHVDVDSGSGNLELSCFNTDESLEFLRRSVGTYNIEGPENEGAAKELSDRLGNLPLALGMAAAYMRRCDVQVSEYLERFLISEKSGHFILHGKLNDYAVTVASSLCLSLEEVEKLSPVACEVLKLLCFLGPDQISKSLIRHLLSAKKNLDHERLNRKLIAKNKRVSLQRHCFLFCVVIAGGAATLLTKRHSLKMGMLAFSTMTASMAVFAAFQNSTNTMFDVTESTSFRNVSATTFSSYEYEQSDVAWNVLKSFSLLTVKDGKGSVHRLLQKAMRSCQNEMETIYNLTICIDTMSAMWSFKTQDTDTWKDSLLMLEHVKSAVSHCLDYPLDATHTMQAGHLSNSAAIYSAMTLNAFSDAKLSLDLSLKLYENAKSTLQLQKARADALHELGRIFRYQGKYSDSKASLLEALKILRLLDQKDTNVQQGIADTLHELGLLELKRHNLQEAESRLIESLQLRRKSPPRSENDVNAECAATLHQLAAVHVAQKPPLLDKAKALLLEALGLCSQIGQRAATLKQLARVTLRQGYLDHAESFLEQALELYRELYADGTKHMNIAAVKFQQGALALQRERFDDAWSHFSECLRIRRHVYAYARSPKDENPIHLEVSCVLHELGSVAFVQGRFTQSNEMFCAEREILKRLEEAIGFSDRIHKARLTNLTWLRKVRK</sequence>
<dbReference type="SUPFAM" id="SSF48452">
    <property type="entry name" value="TPR-like"/>
    <property type="match status" value="1"/>
</dbReference>
<dbReference type="Pfam" id="PF13374">
    <property type="entry name" value="TPR_10"/>
    <property type="match status" value="1"/>
</dbReference>
<evidence type="ECO:0000259" key="1">
    <source>
        <dbReference type="Pfam" id="PF00931"/>
    </source>
</evidence>
<dbReference type="InterPro" id="IPR002182">
    <property type="entry name" value="NB-ARC"/>
</dbReference>
<dbReference type="SUPFAM" id="SSF52540">
    <property type="entry name" value="P-loop containing nucleoside triphosphate hydrolases"/>
    <property type="match status" value="1"/>
</dbReference>
<dbReference type="InterPro" id="IPR027417">
    <property type="entry name" value="P-loop_NTPase"/>
</dbReference>
<dbReference type="InterPro" id="IPR013024">
    <property type="entry name" value="GGCT-like"/>
</dbReference>
<protein>
    <recommendedName>
        <fullName evidence="1">NB-ARC domain-containing protein</fullName>
    </recommendedName>
</protein>
<dbReference type="Gene3D" id="1.25.40.10">
    <property type="entry name" value="Tetratricopeptide repeat domain"/>
    <property type="match status" value="2"/>
</dbReference>